<dbReference type="SUPFAM" id="SSF89796">
    <property type="entry name" value="CoA-transferase family III (CaiB/BaiF)"/>
    <property type="match status" value="1"/>
</dbReference>
<dbReference type="InterPro" id="IPR044855">
    <property type="entry name" value="CoA-Trfase_III_dom3_sf"/>
</dbReference>
<keyword evidence="1" id="KW-0808">Transferase</keyword>
<name>A0ABX6P4X6_9BURK</name>
<organism evidence="2 3">
    <name type="scientific">Ramlibacter terrae</name>
    <dbReference type="NCBI Taxonomy" id="2732511"/>
    <lineage>
        <taxon>Bacteria</taxon>
        <taxon>Pseudomonadati</taxon>
        <taxon>Pseudomonadota</taxon>
        <taxon>Betaproteobacteria</taxon>
        <taxon>Burkholderiales</taxon>
        <taxon>Comamonadaceae</taxon>
        <taxon>Ramlibacter</taxon>
    </lineage>
</organism>
<dbReference type="InterPro" id="IPR003673">
    <property type="entry name" value="CoA-Trfase_fam_III"/>
</dbReference>
<protein>
    <recommendedName>
        <fullName evidence="4">CoA transferase</fullName>
    </recommendedName>
</protein>
<dbReference type="InterPro" id="IPR023606">
    <property type="entry name" value="CoA-Trfase_III_dom_1_sf"/>
</dbReference>
<evidence type="ECO:0000313" key="3">
    <source>
        <dbReference type="Proteomes" id="UP000500826"/>
    </source>
</evidence>
<evidence type="ECO:0000256" key="1">
    <source>
        <dbReference type="ARBA" id="ARBA00022679"/>
    </source>
</evidence>
<dbReference type="EMBL" id="CP053418">
    <property type="protein sequence ID" value="QJW85181.1"/>
    <property type="molecule type" value="Genomic_DNA"/>
</dbReference>
<dbReference type="InterPro" id="IPR050483">
    <property type="entry name" value="CoA-transferase_III_domain"/>
</dbReference>
<dbReference type="PANTHER" id="PTHR48207:SF4">
    <property type="entry name" value="BLL6097 PROTEIN"/>
    <property type="match status" value="1"/>
</dbReference>
<dbReference type="Proteomes" id="UP000500826">
    <property type="component" value="Chromosome"/>
</dbReference>
<dbReference type="Gene3D" id="3.30.1540.10">
    <property type="entry name" value="formyl-coa transferase, domain 3"/>
    <property type="match status" value="1"/>
</dbReference>
<reference evidence="2 3" key="1">
    <citation type="submission" date="2020-05" db="EMBL/GenBank/DDBJ databases">
        <title>Ramlibacter rhizophilus sp. nov., isolated from rhizosphere soil of national flower Mugunghwa from South Korea.</title>
        <authorList>
            <person name="Zheng-Fei Y."/>
            <person name="Huan T."/>
        </authorList>
    </citation>
    <scope>NUCLEOTIDE SEQUENCE [LARGE SCALE GENOMIC DNA]</scope>
    <source>
        <strain evidence="2 3">H242</strain>
    </source>
</reference>
<dbReference type="Gene3D" id="3.40.50.10540">
    <property type="entry name" value="Crotonobetainyl-coa:carnitine coa-transferase, domain 1"/>
    <property type="match status" value="1"/>
</dbReference>
<sequence length="188" mass="20884">MVSPHRKPHRTADGFIAVMPHNERDWRVFFDGCGMPAFMDDPRFIGNANRARHINELYAKLAELMPQRTTDEWVAFLDAHDIPNAVINTLDGLRTDPHMDDVDFWHEFDHPTEGRLVAPSFPVRYGGPEGSARPALLAPGFGEHSVEVLREAGIDAARIDAMVDRGVVLTRWPGAPESPDRAGAQSAP</sequence>
<accession>A0ABX6P4X6</accession>
<dbReference type="Pfam" id="PF02515">
    <property type="entry name" value="CoA_transf_3"/>
    <property type="match status" value="1"/>
</dbReference>
<evidence type="ECO:0008006" key="4">
    <source>
        <dbReference type="Google" id="ProtNLM"/>
    </source>
</evidence>
<gene>
    <name evidence="2" type="ORF">HK414_22305</name>
</gene>
<dbReference type="PANTHER" id="PTHR48207">
    <property type="entry name" value="SUCCINATE--HYDROXYMETHYLGLUTARATE COA-TRANSFERASE"/>
    <property type="match status" value="1"/>
</dbReference>
<evidence type="ECO:0000313" key="2">
    <source>
        <dbReference type="EMBL" id="QJW85181.1"/>
    </source>
</evidence>
<proteinExistence type="predicted"/>
<keyword evidence="3" id="KW-1185">Reference proteome</keyword>